<dbReference type="SMART" id="SM00494">
    <property type="entry name" value="ChtBD2"/>
    <property type="match status" value="1"/>
</dbReference>
<dbReference type="GO" id="GO:0005576">
    <property type="term" value="C:extracellular region"/>
    <property type="evidence" value="ECO:0007669"/>
    <property type="project" value="InterPro"/>
</dbReference>
<dbReference type="SUPFAM" id="SSF57625">
    <property type="entry name" value="Invertebrate chitin-binding proteins"/>
    <property type="match status" value="1"/>
</dbReference>
<organism evidence="2 3">
    <name type="scientific">Penaeus vannamei</name>
    <name type="common">Whiteleg shrimp</name>
    <name type="synonym">Litopenaeus vannamei</name>
    <dbReference type="NCBI Taxonomy" id="6689"/>
    <lineage>
        <taxon>Eukaryota</taxon>
        <taxon>Metazoa</taxon>
        <taxon>Ecdysozoa</taxon>
        <taxon>Arthropoda</taxon>
        <taxon>Crustacea</taxon>
        <taxon>Multicrustacea</taxon>
        <taxon>Malacostraca</taxon>
        <taxon>Eumalacostraca</taxon>
        <taxon>Eucarida</taxon>
        <taxon>Decapoda</taxon>
        <taxon>Dendrobranchiata</taxon>
        <taxon>Penaeoidea</taxon>
        <taxon>Penaeidae</taxon>
        <taxon>Penaeus</taxon>
    </lineage>
</organism>
<protein>
    <recommendedName>
        <fullName evidence="1">Chitin-binding type-2 domain-containing protein</fullName>
    </recommendedName>
</protein>
<dbReference type="PANTHER" id="PTHR22933">
    <property type="entry name" value="FI18007P1-RELATED"/>
    <property type="match status" value="1"/>
</dbReference>
<evidence type="ECO:0000313" key="3">
    <source>
        <dbReference type="Proteomes" id="UP000283509"/>
    </source>
</evidence>
<dbReference type="Pfam" id="PF01607">
    <property type="entry name" value="CBM_14"/>
    <property type="match status" value="1"/>
</dbReference>
<dbReference type="InterPro" id="IPR036508">
    <property type="entry name" value="Chitin-bd_dom_sf"/>
</dbReference>
<dbReference type="GO" id="GO:0008061">
    <property type="term" value="F:chitin binding"/>
    <property type="evidence" value="ECO:0007669"/>
    <property type="project" value="InterPro"/>
</dbReference>
<dbReference type="Gene3D" id="2.170.140.10">
    <property type="entry name" value="Chitin binding domain"/>
    <property type="match status" value="1"/>
</dbReference>
<feature type="non-terminal residue" evidence="2">
    <location>
        <position position="1"/>
    </location>
</feature>
<comment type="caution">
    <text evidence="2">The sequence shown here is derived from an EMBL/GenBank/DDBJ whole genome shotgun (WGS) entry which is preliminary data.</text>
</comment>
<reference evidence="2 3" key="1">
    <citation type="submission" date="2018-04" db="EMBL/GenBank/DDBJ databases">
        <authorList>
            <person name="Zhang X."/>
            <person name="Yuan J."/>
            <person name="Li F."/>
            <person name="Xiang J."/>
        </authorList>
    </citation>
    <scope>NUCLEOTIDE SEQUENCE [LARGE SCALE GENOMIC DNA]</scope>
    <source>
        <tissue evidence="2">Muscle</tissue>
    </source>
</reference>
<gene>
    <name evidence="2" type="ORF">C7M84_005349</name>
</gene>
<evidence type="ECO:0000313" key="2">
    <source>
        <dbReference type="EMBL" id="ROT76068.1"/>
    </source>
</evidence>
<feature type="domain" description="Chitin-binding type-2" evidence="1">
    <location>
        <begin position="51"/>
        <end position="111"/>
    </location>
</feature>
<dbReference type="PANTHER" id="PTHR22933:SF43">
    <property type="entry name" value="LP10131P"/>
    <property type="match status" value="1"/>
</dbReference>
<dbReference type="OrthoDB" id="6369789at2759"/>
<dbReference type="InterPro" id="IPR052976">
    <property type="entry name" value="Scoloptoxin-like"/>
</dbReference>
<proteinExistence type="predicted"/>
<reference evidence="2 3" key="2">
    <citation type="submission" date="2019-01" db="EMBL/GenBank/DDBJ databases">
        <title>The decoding of complex shrimp genome reveals the adaptation for benthos swimmer, frequently molting mechanism and breeding impact on genome.</title>
        <authorList>
            <person name="Sun Y."/>
            <person name="Gao Y."/>
            <person name="Yu Y."/>
        </authorList>
    </citation>
    <scope>NUCLEOTIDE SEQUENCE [LARGE SCALE GENOMIC DNA]</scope>
    <source>
        <tissue evidence="2">Muscle</tissue>
    </source>
</reference>
<name>A0A3R7QS00_PENVA</name>
<dbReference type="EMBL" id="QCYY01001696">
    <property type="protein sequence ID" value="ROT76068.1"/>
    <property type="molecule type" value="Genomic_DNA"/>
</dbReference>
<sequence length="192" mass="21778">SLRRPVPHHLIPQSDYFDILENEIQDFGYIAGIPGRAGRDYPILSYIPLTSFGCDLVADYPGYYADMEAGCQVFHICHRNGRQDSFLCPNGTVFNQKYFVCDWWYNFACEDAPFFYPVNAAIGHPGVPLHKDVLEADIRASRYVSDRITVTPRPPLYVTLLLRCTILPSPLIMSLLLPMSVSCRTRTGRLIT</sequence>
<dbReference type="PROSITE" id="PS50940">
    <property type="entry name" value="CHIT_BIND_II"/>
    <property type="match status" value="1"/>
</dbReference>
<dbReference type="InterPro" id="IPR002557">
    <property type="entry name" value="Chitin-bd_dom"/>
</dbReference>
<accession>A0A3R7QS00</accession>
<keyword evidence="3" id="KW-1185">Reference proteome</keyword>
<dbReference type="AlphaFoldDB" id="A0A3R7QS00"/>
<dbReference type="Proteomes" id="UP000283509">
    <property type="component" value="Unassembled WGS sequence"/>
</dbReference>
<evidence type="ECO:0000259" key="1">
    <source>
        <dbReference type="PROSITE" id="PS50940"/>
    </source>
</evidence>